<reference evidence="3" key="2">
    <citation type="submission" date="2020-04" db="EMBL/GenBank/DDBJ databases">
        <authorList>
            <consortium name="NCBI Genome Project"/>
        </authorList>
    </citation>
    <scope>NUCLEOTIDE SEQUENCE</scope>
    <source>
        <strain evidence="3">CBS 342.82</strain>
    </source>
</reference>
<sequence length="236" mass="25474">MQIYAQYVFALRRIDPVTNAIAAKKEKQMGGASTEQSKLWQKGECAYNRAIYGEQMGWITIAPSPTPWAVLPGLPRRGSRTSPFSTASLLLPIPGLVPGFIPPPGWRLSYEQFSGLQAHGTIASDEVWSGMMPLPAMLNPALSGIGFAQVPVGDLISGHATMFGNERLSFLHVPADGEQSTQSDAQELHNGSFRAVNRTNGRMKQSVLSASEINSRSRVSRRKTEVAKSSGSGESS</sequence>
<reference evidence="3" key="3">
    <citation type="submission" date="2025-08" db="UniProtKB">
        <authorList>
            <consortium name="RefSeq"/>
        </authorList>
    </citation>
    <scope>IDENTIFICATION</scope>
    <source>
        <strain evidence="3">CBS 342.82</strain>
    </source>
</reference>
<proteinExistence type="predicted"/>
<feature type="compositionally biased region" description="Polar residues" evidence="1">
    <location>
        <begin position="197"/>
        <end position="217"/>
    </location>
</feature>
<name>A0A6J3MA32_9PEZI</name>
<dbReference type="RefSeq" id="XP_033461744.1">
    <property type="nucleotide sequence ID" value="XM_033604580.1"/>
</dbReference>
<organism evidence="3">
    <name type="scientific">Dissoconium aciculare CBS 342.82</name>
    <dbReference type="NCBI Taxonomy" id="1314786"/>
    <lineage>
        <taxon>Eukaryota</taxon>
        <taxon>Fungi</taxon>
        <taxon>Dikarya</taxon>
        <taxon>Ascomycota</taxon>
        <taxon>Pezizomycotina</taxon>
        <taxon>Dothideomycetes</taxon>
        <taxon>Dothideomycetidae</taxon>
        <taxon>Mycosphaerellales</taxon>
        <taxon>Dissoconiaceae</taxon>
        <taxon>Dissoconium</taxon>
    </lineage>
</organism>
<reference evidence="3" key="1">
    <citation type="submission" date="2020-01" db="EMBL/GenBank/DDBJ databases">
        <authorList>
            <consortium name="DOE Joint Genome Institute"/>
            <person name="Haridas S."/>
            <person name="Albert R."/>
            <person name="Binder M."/>
            <person name="Bloem J."/>
            <person name="Labutti K."/>
            <person name="Salamov A."/>
            <person name="Andreopoulos B."/>
            <person name="Baker S.E."/>
            <person name="Barry K."/>
            <person name="Bills G."/>
            <person name="Bluhm B.H."/>
            <person name="Cannon C."/>
            <person name="Castanera R."/>
            <person name="Culley D.E."/>
            <person name="Daum C."/>
            <person name="Ezra D."/>
            <person name="Gonzalez J.B."/>
            <person name="Henrissat B."/>
            <person name="Kuo A."/>
            <person name="Liang C."/>
            <person name="Lipzen A."/>
            <person name="Lutzoni F."/>
            <person name="Magnuson J."/>
            <person name="Mondo S."/>
            <person name="Nolan M."/>
            <person name="Ohm R."/>
            <person name="Pangilinan J."/>
            <person name="Park H.-J."/>
            <person name="Ramirez L."/>
            <person name="Alfaro M."/>
            <person name="Sun H."/>
            <person name="Tritt A."/>
            <person name="Yoshinaga Y."/>
            <person name="Zwiers L.-H."/>
            <person name="Turgeon B.G."/>
            <person name="Goodwin S.B."/>
            <person name="Spatafora J.W."/>
            <person name="Crous P.W."/>
            <person name="Grigoriev I.V."/>
        </authorList>
    </citation>
    <scope>NUCLEOTIDE SEQUENCE</scope>
    <source>
        <strain evidence="3">CBS 342.82</strain>
    </source>
</reference>
<feature type="compositionally biased region" description="Polar residues" evidence="1">
    <location>
        <begin position="227"/>
        <end position="236"/>
    </location>
</feature>
<dbReference type="AlphaFoldDB" id="A0A6J3MA32"/>
<evidence type="ECO:0000256" key="1">
    <source>
        <dbReference type="SAM" id="MobiDB-lite"/>
    </source>
</evidence>
<protein>
    <submittedName>
        <fullName evidence="3">Uncharacterized protein</fullName>
    </submittedName>
</protein>
<gene>
    <name evidence="3" type="ORF">K489DRAFT_379145</name>
</gene>
<dbReference type="GeneID" id="54362380"/>
<accession>A0A6J3MA32</accession>
<keyword evidence="2" id="KW-1185">Reference proteome</keyword>
<dbReference type="Proteomes" id="UP000504637">
    <property type="component" value="Unplaced"/>
</dbReference>
<evidence type="ECO:0000313" key="2">
    <source>
        <dbReference type="Proteomes" id="UP000504637"/>
    </source>
</evidence>
<evidence type="ECO:0000313" key="3">
    <source>
        <dbReference type="RefSeq" id="XP_033461744.1"/>
    </source>
</evidence>
<feature type="region of interest" description="Disordered" evidence="1">
    <location>
        <begin position="193"/>
        <end position="236"/>
    </location>
</feature>